<dbReference type="Proteomes" id="UP000002612">
    <property type="component" value="Plasmid pE33L466"/>
</dbReference>
<keyword evidence="3" id="KW-0614">Plasmid</keyword>
<dbReference type="InterPro" id="IPR036397">
    <property type="entry name" value="RNaseH_sf"/>
</dbReference>
<dbReference type="GO" id="GO:0015074">
    <property type="term" value="P:DNA integration"/>
    <property type="evidence" value="ECO:0007669"/>
    <property type="project" value="InterPro"/>
</dbReference>
<accession>Q4V1G7</accession>
<dbReference type="InterPro" id="IPR048020">
    <property type="entry name" value="Transpos_IS3"/>
</dbReference>
<comment type="function">
    <text evidence="1">Involved in the transposition of the insertion sequence.</text>
</comment>
<evidence type="ECO:0000313" key="4">
    <source>
        <dbReference type="Proteomes" id="UP000002612"/>
    </source>
</evidence>
<dbReference type="GO" id="GO:0003676">
    <property type="term" value="F:nucleic acid binding"/>
    <property type="evidence" value="ECO:0007669"/>
    <property type="project" value="InterPro"/>
</dbReference>
<feature type="domain" description="Integrase catalytic" evidence="2">
    <location>
        <begin position="112"/>
        <end position="273"/>
    </location>
</feature>
<dbReference type="InterPro" id="IPR001584">
    <property type="entry name" value="Integrase_cat-core"/>
</dbReference>
<evidence type="ECO:0000313" key="3">
    <source>
        <dbReference type="EMBL" id="AAY60440.1"/>
    </source>
</evidence>
<evidence type="ECO:0000256" key="1">
    <source>
        <dbReference type="ARBA" id="ARBA00002286"/>
    </source>
</evidence>
<sequence length="277" mass="32566">MKNNLHKYSISAMYNVLQLSRATYYYEAKQKQDTGDELSPLVKEIFRESRQNYGIRKIRVELQKLGYVISRRRIGRIMKNPGLISNYTIAQFKPKRVSCNEENISNKLDRKFNQKEELAVVVSDLTYVRVNKKWNYVCLLVDLFNREIIGHSVGEKKDAELVSQAFATVKTNLNRIILFHTDRGNEFKNKLIHDTLEAFKIKRSLSAKGCPYDNAVAEATYKIFKTEFIRNRHFTSLEKLTLELNDYVNWFNNVRIHGTLDYLSPVQYKQEHLKKIV</sequence>
<dbReference type="InterPro" id="IPR050900">
    <property type="entry name" value="Transposase_IS3/IS150/IS904"/>
</dbReference>
<dbReference type="Pfam" id="PF13333">
    <property type="entry name" value="rve_2"/>
    <property type="match status" value="1"/>
</dbReference>
<dbReference type="Pfam" id="PF13276">
    <property type="entry name" value="HTH_21"/>
    <property type="match status" value="1"/>
</dbReference>
<dbReference type="NCBIfam" id="NF033516">
    <property type="entry name" value="transpos_IS3"/>
    <property type="match status" value="1"/>
</dbReference>
<dbReference type="AlphaFoldDB" id="Q4V1G7"/>
<dbReference type="KEGG" id="bcz:pE33L466_0288"/>
<dbReference type="InterPro" id="IPR025948">
    <property type="entry name" value="HTH-like_dom"/>
</dbReference>
<evidence type="ECO:0000259" key="2">
    <source>
        <dbReference type="PROSITE" id="PS50994"/>
    </source>
</evidence>
<protein>
    <submittedName>
        <fullName evidence="3">Transposase</fullName>
    </submittedName>
</protein>
<gene>
    <name evidence="3" type="primary">tnp</name>
    <name evidence="3" type="ordered locus">pE33L466_0288</name>
</gene>
<dbReference type="InterPro" id="IPR012337">
    <property type="entry name" value="RNaseH-like_sf"/>
</dbReference>
<dbReference type="PANTHER" id="PTHR46889:SF4">
    <property type="entry name" value="TRANSPOSASE INSO FOR INSERTION SEQUENCE ELEMENT IS911B-RELATED"/>
    <property type="match status" value="1"/>
</dbReference>
<name>Q4V1G7_BACCZ</name>
<proteinExistence type="predicted"/>
<geneLocation type="plasmid" evidence="3 4">
    <name>pE33L466</name>
</geneLocation>
<reference evidence="4" key="1">
    <citation type="journal article" date="2006" name="J. Bacteriol.">
        <title>Pathogenomic sequence analysis of Bacillus cereus and Bacillus thuringiensis isolates closely related to Bacillus anthracis.</title>
        <authorList>
            <person name="Han C.S."/>
            <person name="Xie G."/>
            <person name="Challacombe J.F."/>
            <person name="Altherr M.R."/>
            <person name="Bhotika S.S."/>
            <person name="Brown N."/>
            <person name="Bruce D."/>
            <person name="Campbell C.S."/>
            <person name="Campbell M.L."/>
            <person name="Chen J."/>
            <person name="Chertkov O."/>
            <person name="Cleland C."/>
            <person name="Dimitrijevic M."/>
            <person name="Doggett N.A."/>
            <person name="Fawcett J.J."/>
            <person name="Glavina T."/>
            <person name="Goodwin L.A."/>
            <person name="Green L.D."/>
            <person name="Hill K.K."/>
            <person name="Hitchcock P."/>
            <person name="Jackson P.J."/>
            <person name="Keim P."/>
            <person name="Kewalramani A.R."/>
            <person name="Longmire J."/>
            <person name="Lucas S."/>
            <person name="Malfatti S."/>
            <person name="McMurry K."/>
            <person name="Meincke L.J."/>
            <person name="Misra M."/>
            <person name="Moseman B.L."/>
            <person name="Mundt M."/>
            <person name="Munk A.C."/>
            <person name="Okinaka R.T."/>
            <person name="Parson-Quintana B."/>
            <person name="Reilly L.P."/>
            <person name="Richardson P."/>
            <person name="Robinson D.L."/>
            <person name="Rubin E."/>
            <person name="Saunders E."/>
            <person name="Tapia R."/>
            <person name="Tesmer J.G."/>
            <person name="Thayer N."/>
            <person name="Thompson L.S."/>
            <person name="Tice H."/>
            <person name="Ticknor L.O."/>
            <person name="Wills P.L."/>
            <person name="Brettin T.S."/>
            <person name="Gilna P."/>
        </authorList>
    </citation>
    <scope>NUCLEOTIDE SEQUENCE [LARGE SCALE GENOMIC DNA]</scope>
    <source>
        <strain evidence="4">ZK / E33L</strain>
        <plasmid evidence="4">pE33L466</plasmid>
    </source>
</reference>
<dbReference type="Pfam" id="PF00665">
    <property type="entry name" value="rve"/>
    <property type="match status" value="1"/>
</dbReference>
<dbReference type="PANTHER" id="PTHR46889">
    <property type="entry name" value="TRANSPOSASE INSF FOR INSERTION SEQUENCE IS3B-RELATED"/>
    <property type="match status" value="1"/>
</dbReference>
<dbReference type="Gene3D" id="3.30.420.10">
    <property type="entry name" value="Ribonuclease H-like superfamily/Ribonuclease H"/>
    <property type="match status" value="1"/>
</dbReference>
<dbReference type="EMBL" id="CP000040">
    <property type="protein sequence ID" value="AAY60440.1"/>
    <property type="molecule type" value="Genomic_DNA"/>
</dbReference>
<organism evidence="3 4">
    <name type="scientific">Bacillus cereus (strain ZK / E33L)</name>
    <dbReference type="NCBI Taxonomy" id="288681"/>
    <lineage>
        <taxon>Bacteria</taxon>
        <taxon>Bacillati</taxon>
        <taxon>Bacillota</taxon>
        <taxon>Bacilli</taxon>
        <taxon>Bacillales</taxon>
        <taxon>Bacillaceae</taxon>
        <taxon>Bacillus</taxon>
        <taxon>Bacillus cereus group</taxon>
    </lineage>
</organism>
<dbReference type="PROSITE" id="PS50994">
    <property type="entry name" value="INTEGRASE"/>
    <property type="match status" value="1"/>
</dbReference>
<dbReference type="SUPFAM" id="SSF53098">
    <property type="entry name" value="Ribonuclease H-like"/>
    <property type="match status" value="1"/>
</dbReference>